<evidence type="ECO:0000313" key="3">
    <source>
        <dbReference type="Proteomes" id="UP000481947"/>
    </source>
</evidence>
<keyword evidence="1" id="KW-0732">Signal</keyword>
<sequence length="125" mass="13604">MLQHCSTRRFTAWFAMLVLVLNALTPLAAQAMRIADPGRDMIEVCTSIGMVRIALDPQQESDDPETPTGLSCPFCLLHDGQAMLPPSPQALTTPRLHAAMPSAFYQAEKTSAVWLSALSRGPPRV</sequence>
<feature type="signal peptide" evidence="1">
    <location>
        <begin position="1"/>
        <end position="31"/>
    </location>
</feature>
<gene>
    <name evidence="2" type="ORF">F5985_09850</name>
</gene>
<evidence type="ECO:0000256" key="1">
    <source>
        <dbReference type="SAM" id="SignalP"/>
    </source>
</evidence>
<comment type="caution">
    <text evidence="2">The sequence shown here is derived from an EMBL/GenBank/DDBJ whole genome shotgun (WGS) entry which is preliminary data.</text>
</comment>
<dbReference type="Pfam" id="PF11162">
    <property type="entry name" value="DUF2946"/>
    <property type="match status" value="1"/>
</dbReference>
<dbReference type="Proteomes" id="UP000481947">
    <property type="component" value="Unassembled WGS sequence"/>
</dbReference>
<name>A0A7C9J6U4_9BURK</name>
<dbReference type="AlphaFoldDB" id="A0A7C9J6U4"/>
<accession>A0A7C9J6U4</accession>
<evidence type="ECO:0000313" key="2">
    <source>
        <dbReference type="EMBL" id="MYZ52428.1"/>
    </source>
</evidence>
<organism evidence="2 3">
    <name type="scientific">Malikia spinosa</name>
    <dbReference type="NCBI Taxonomy" id="86180"/>
    <lineage>
        <taxon>Bacteria</taxon>
        <taxon>Pseudomonadati</taxon>
        <taxon>Pseudomonadota</taxon>
        <taxon>Betaproteobacteria</taxon>
        <taxon>Burkholderiales</taxon>
        <taxon>Comamonadaceae</taxon>
        <taxon>Malikia</taxon>
    </lineage>
</organism>
<protein>
    <submittedName>
        <fullName evidence="2">DUF2946 domain-containing protein</fullName>
    </submittedName>
</protein>
<dbReference type="EMBL" id="VYSB01000009">
    <property type="protein sequence ID" value="MYZ52428.1"/>
    <property type="molecule type" value="Genomic_DNA"/>
</dbReference>
<reference evidence="2 3" key="1">
    <citation type="submission" date="2019-09" db="EMBL/GenBank/DDBJ databases">
        <title>Identification of Malikia spinosa a prominent benzene-, toluene-, and ethylbenzene-degrading bacterium: enrichment, isolation and whole genome sequencing.</title>
        <authorList>
            <person name="Tancsics A."/>
            <person name="Revesz F."/>
            <person name="Kriszt B."/>
        </authorList>
    </citation>
    <scope>NUCLEOTIDE SEQUENCE [LARGE SCALE GENOMIC DNA]</scope>
    <source>
        <strain evidence="2 3">AB6</strain>
    </source>
</reference>
<dbReference type="InterPro" id="IPR021333">
    <property type="entry name" value="DUF2946"/>
</dbReference>
<feature type="chain" id="PRO_5028972119" evidence="1">
    <location>
        <begin position="32"/>
        <end position="125"/>
    </location>
</feature>
<proteinExistence type="predicted"/>